<evidence type="ECO:0000313" key="2">
    <source>
        <dbReference type="EMBL" id="MFC0533328.1"/>
    </source>
</evidence>
<accession>A0ABV6MG41</accession>
<dbReference type="EMBL" id="JBHLUH010000081">
    <property type="protein sequence ID" value="MFC0533328.1"/>
    <property type="molecule type" value="Genomic_DNA"/>
</dbReference>
<sequence length="405" mass="43674">MSDIFVSYRTDDETGVAILLDEKLCERFGPERVFRDNRSIGLGRDFRPELWGHLAKSTVFLVVAGPSWLARDEQGRRRIDDPDDFVRREIGWALKIGLRVVPVLVGDTPQLRADQLPDDIAELAHRQYRRLSSRGMQREIPLLIDDLAAILDAEAATLPPRPRPTDPGAEAPRRGTVAVLRPDSLDPAAAAAHVSALRDAIDLAADDANIPGVETAERPFGLTMFVPMAVAPIRVISGFLMSLEAALTAGRAPDGGPLRVTAAVGHGTVGPGHADLRDQLALLLGQPEVAAVRRRATRAGLVLVVSDEFYDGVVRAHPEAADPATYLPVPGPDGEHRSWVHVPGYPSPPGIRTAPQGGIPAPTPGSGVSFVNYGPVNGPQVGRDLHVHGDWVNRDKYVNGEAERR</sequence>
<dbReference type="SUPFAM" id="SSF52200">
    <property type="entry name" value="Toll/Interleukin receptor TIR domain"/>
    <property type="match status" value="1"/>
</dbReference>
<dbReference type="InterPro" id="IPR035897">
    <property type="entry name" value="Toll_tir_struct_dom_sf"/>
</dbReference>
<keyword evidence="2" id="KW-0675">Receptor</keyword>
<proteinExistence type="predicted"/>
<evidence type="ECO:0000313" key="3">
    <source>
        <dbReference type="Proteomes" id="UP001589867"/>
    </source>
</evidence>
<feature type="domain" description="TIR" evidence="1">
    <location>
        <begin position="1"/>
        <end position="131"/>
    </location>
</feature>
<gene>
    <name evidence="2" type="ORF">ACFFIA_37555</name>
</gene>
<comment type="caution">
    <text evidence="2">The sequence shown here is derived from an EMBL/GenBank/DDBJ whole genome shotgun (WGS) entry which is preliminary data.</text>
</comment>
<dbReference type="RefSeq" id="WP_377260788.1">
    <property type="nucleotide sequence ID" value="NZ_JBHLUH010000081.1"/>
</dbReference>
<organism evidence="2 3">
    <name type="scientific">Phytohabitans kaempferiae</name>
    <dbReference type="NCBI Taxonomy" id="1620943"/>
    <lineage>
        <taxon>Bacteria</taxon>
        <taxon>Bacillati</taxon>
        <taxon>Actinomycetota</taxon>
        <taxon>Actinomycetes</taxon>
        <taxon>Micromonosporales</taxon>
        <taxon>Micromonosporaceae</taxon>
    </lineage>
</organism>
<name>A0ABV6MG41_9ACTN</name>
<dbReference type="InterPro" id="IPR000157">
    <property type="entry name" value="TIR_dom"/>
</dbReference>
<dbReference type="Pfam" id="PF13676">
    <property type="entry name" value="TIR_2"/>
    <property type="match status" value="1"/>
</dbReference>
<reference evidence="2 3" key="1">
    <citation type="submission" date="2024-09" db="EMBL/GenBank/DDBJ databases">
        <authorList>
            <person name="Sun Q."/>
            <person name="Mori K."/>
        </authorList>
    </citation>
    <scope>NUCLEOTIDE SEQUENCE [LARGE SCALE GENOMIC DNA]</scope>
    <source>
        <strain evidence="2 3">TBRC 3947</strain>
    </source>
</reference>
<protein>
    <submittedName>
        <fullName evidence="2">Toll/interleukin-1 receptor domain-containing protein</fullName>
    </submittedName>
</protein>
<dbReference type="Gene3D" id="3.40.50.10140">
    <property type="entry name" value="Toll/interleukin-1 receptor homology (TIR) domain"/>
    <property type="match status" value="1"/>
</dbReference>
<dbReference type="PROSITE" id="PS50104">
    <property type="entry name" value="TIR"/>
    <property type="match status" value="1"/>
</dbReference>
<evidence type="ECO:0000259" key="1">
    <source>
        <dbReference type="PROSITE" id="PS50104"/>
    </source>
</evidence>
<keyword evidence="3" id="KW-1185">Reference proteome</keyword>
<dbReference type="Proteomes" id="UP001589867">
    <property type="component" value="Unassembled WGS sequence"/>
</dbReference>